<protein>
    <submittedName>
        <fullName evidence="1">D-alanyl-D-alanine carboxypeptidase</fullName>
    </submittedName>
</protein>
<sequence length="371" mass="41776">MSCYACNWKLIYVFFIFIIFNNCPFAFASPSLTKQLHTILKNNLADSLTPGAVLLISSPDIGTISVAAGFADKDNKTPMNIMDSFRLASMSKTFLAVTVLKLVADKQLNLDDNIADLLPDSIDIERIPNGDEVTVQQLLQMRSGIPNYTDYASYSDLTDTMVDKEWTPEECIKLVYDQKPNFKPGKDYEYSNTNYLLLQLIIENLTGESYAESIKEYILKPLHLKNTYIEKQEFDDDHHYLSTHGYTLEDGKVVDVTDYDDGFGLADGGIISTAEDINLFVQALLKDKILLSSSYLKMMLTFPDDYGFGIGREEIDGEIAWSHNGASSGYQGQYYYFPDRQLTVVILTNYFDSDIIEDIASQTLSAIDNSE</sequence>
<comment type="caution">
    <text evidence="1">The sequence shown here is derived from an EMBL/GenBank/DDBJ whole genome shotgun (WGS) entry which is preliminary data.</text>
</comment>
<dbReference type="InterPro" id="IPR050491">
    <property type="entry name" value="AmpC-like"/>
</dbReference>
<keyword evidence="1" id="KW-0121">Carboxypeptidase</keyword>
<dbReference type="RefSeq" id="WP_027227701.1">
    <property type="nucleotide sequence ID" value="NZ_CP017601.1"/>
</dbReference>
<dbReference type="PANTHER" id="PTHR46825:SF9">
    <property type="entry name" value="BETA-LACTAMASE-RELATED DOMAIN-CONTAINING PROTEIN"/>
    <property type="match status" value="1"/>
</dbReference>
<organism evidence="1 2">
    <name type="scientific">Legionella pneumophila</name>
    <dbReference type="NCBI Taxonomy" id="446"/>
    <lineage>
        <taxon>Bacteria</taxon>
        <taxon>Pseudomonadati</taxon>
        <taxon>Pseudomonadota</taxon>
        <taxon>Gammaproteobacteria</taxon>
        <taxon>Legionellales</taxon>
        <taxon>Legionellaceae</taxon>
        <taxon>Legionella</taxon>
    </lineage>
</organism>
<dbReference type="AlphaFoldDB" id="A0A2S6F262"/>
<dbReference type="GO" id="GO:0004180">
    <property type="term" value="F:carboxypeptidase activity"/>
    <property type="evidence" value="ECO:0007669"/>
    <property type="project" value="UniProtKB-KW"/>
</dbReference>
<dbReference type="Proteomes" id="UP000239239">
    <property type="component" value="Unassembled WGS sequence"/>
</dbReference>
<dbReference type="Pfam" id="PF00144">
    <property type="entry name" value="Beta-lactamase"/>
    <property type="match status" value="1"/>
</dbReference>
<keyword evidence="1" id="KW-0645">Protease</keyword>
<dbReference type="InterPro" id="IPR001466">
    <property type="entry name" value="Beta-lactam-related"/>
</dbReference>
<dbReference type="SUPFAM" id="SSF56601">
    <property type="entry name" value="beta-lactamase/transpeptidase-like"/>
    <property type="match status" value="1"/>
</dbReference>
<accession>A0A2S6F262</accession>
<proteinExistence type="predicted"/>
<dbReference type="PANTHER" id="PTHR46825">
    <property type="entry name" value="D-ALANYL-D-ALANINE-CARBOXYPEPTIDASE/ENDOPEPTIDASE AMPH"/>
    <property type="match status" value="1"/>
</dbReference>
<dbReference type="OrthoDB" id="9799367at2"/>
<evidence type="ECO:0000313" key="1">
    <source>
        <dbReference type="EMBL" id="PPK31533.1"/>
    </source>
</evidence>
<name>A0A2S6F262_LEGPN</name>
<evidence type="ECO:0000313" key="2">
    <source>
        <dbReference type="Proteomes" id="UP000239239"/>
    </source>
</evidence>
<dbReference type="Gene3D" id="3.40.710.10">
    <property type="entry name" value="DD-peptidase/beta-lactamase superfamily"/>
    <property type="match status" value="1"/>
</dbReference>
<reference evidence="1 2" key="1">
    <citation type="submission" date="2018-02" db="EMBL/GenBank/DDBJ databases">
        <title>Draft genome sequences of four Legionella pneumophila clinical strains isolated in Ontario.</title>
        <authorList>
            <person name="Fortuna A."/>
            <person name="Ramnarine R."/>
            <person name="Li A."/>
            <person name="Frantz C."/>
            <person name="Mallo G."/>
        </authorList>
    </citation>
    <scope>NUCLEOTIDE SEQUENCE [LARGE SCALE GENOMIC DNA]</scope>
    <source>
        <strain evidence="1 2">LG61</strain>
    </source>
</reference>
<keyword evidence="1" id="KW-0378">Hydrolase</keyword>
<gene>
    <name evidence="1" type="ORF">C3928_05740</name>
</gene>
<dbReference type="EMBL" id="PQWY01000010">
    <property type="protein sequence ID" value="PPK31533.1"/>
    <property type="molecule type" value="Genomic_DNA"/>
</dbReference>
<dbReference type="InterPro" id="IPR012338">
    <property type="entry name" value="Beta-lactam/transpept-like"/>
</dbReference>